<keyword evidence="1" id="KW-0175">Coiled coil</keyword>
<sequence>MNQNDYVWIYILAEALLVSLGLMGFFGYRWWRLRSERRLLIRICGQVAEHLTESIEAVQKDPLRYPEFRQAEAACLSALLPPFADLRLADVEAWDDIFANIHALFDLLARRLAALPAETHQGAGKPTDDDMERADIQEWDAAFAEFLSQHNQGLTFLAATRDVTADIKRKCEDVRQAHHNLRVNLESVVKMDRGGQLQPLLADIEKSNFELQQMAYSLERAQGNMAPQLETLGQQVRNLQLTVQNYRKSLPKIVQERDRLAEEKGDLTKQLEAKVKLVDRLNRNYETLRREYTKLYQATR</sequence>
<evidence type="ECO:0000313" key="4">
    <source>
        <dbReference type="Proteomes" id="UP000192923"/>
    </source>
</evidence>
<evidence type="ECO:0000256" key="1">
    <source>
        <dbReference type="SAM" id="Coils"/>
    </source>
</evidence>
<keyword evidence="2" id="KW-1133">Transmembrane helix</keyword>
<dbReference type="STRING" id="1760988.SAMN02949497_0770"/>
<dbReference type="OrthoDB" id="5763374at2"/>
<proteinExistence type="predicted"/>
<accession>A0A1Y6CS82</accession>
<dbReference type="EMBL" id="FXAM01000001">
    <property type="protein sequence ID" value="SMF93488.1"/>
    <property type="molecule type" value="Genomic_DNA"/>
</dbReference>
<dbReference type="AlphaFoldDB" id="A0A1Y6CS82"/>
<protein>
    <submittedName>
        <fullName evidence="3">Uncharacterized protein</fullName>
    </submittedName>
</protein>
<keyword evidence="4" id="KW-1185">Reference proteome</keyword>
<evidence type="ECO:0000256" key="2">
    <source>
        <dbReference type="SAM" id="Phobius"/>
    </source>
</evidence>
<feature type="transmembrane region" description="Helical" evidence="2">
    <location>
        <begin position="6"/>
        <end position="28"/>
    </location>
</feature>
<feature type="coiled-coil region" evidence="1">
    <location>
        <begin position="229"/>
        <end position="298"/>
    </location>
</feature>
<evidence type="ECO:0000313" key="3">
    <source>
        <dbReference type="EMBL" id="SMF93488.1"/>
    </source>
</evidence>
<gene>
    <name evidence="3" type="ORF">SAMN02949497_0770</name>
</gene>
<organism evidence="3 4">
    <name type="scientific">Methylomagnum ishizawai</name>
    <dbReference type="NCBI Taxonomy" id="1760988"/>
    <lineage>
        <taxon>Bacteria</taxon>
        <taxon>Pseudomonadati</taxon>
        <taxon>Pseudomonadota</taxon>
        <taxon>Gammaproteobacteria</taxon>
        <taxon>Methylococcales</taxon>
        <taxon>Methylococcaceae</taxon>
        <taxon>Methylomagnum</taxon>
    </lineage>
</organism>
<keyword evidence="2" id="KW-0812">Transmembrane</keyword>
<dbReference type="RefSeq" id="WP_085210111.1">
    <property type="nucleotide sequence ID" value="NZ_FXAM01000001.1"/>
</dbReference>
<reference evidence="3 4" key="1">
    <citation type="submission" date="2016-12" db="EMBL/GenBank/DDBJ databases">
        <authorList>
            <person name="Song W.-J."/>
            <person name="Kurnit D.M."/>
        </authorList>
    </citation>
    <scope>NUCLEOTIDE SEQUENCE [LARGE SCALE GENOMIC DNA]</scope>
    <source>
        <strain evidence="3 4">175</strain>
    </source>
</reference>
<dbReference type="Proteomes" id="UP000192923">
    <property type="component" value="Unassembled WGS sequence"/>
</dbReference>
<name>A0A1Y6CS82_9GAMM</name>
<keyword evidence="2" id="KW-0472">Membrane</keyword>